<dbReference type="EMBL" id="JAACJL010000057">
    <property type="protein sequence ID" value="KAF4611728.1"/>
    <property type="molecule type" value="Genomic_DNA"/>
</dbReference>
<protein>
    <recommendedName>
        <fullName evidence="3">H/ACA ribonucleoprotein complex non-core subunit NAF1</fullName>
    </recommendedName>
</protein>
<dbReference type="InterPro" id="IPR038664">
    <property type="entry name" value="Gar1/Naf1_Cbf5-bd_sf"/>
</dbReference>
<feature type="compositionally biased region" description="Low complexity" evidence="9">
    <location>
        <begin position="629"/>
        <end position="652"/>
    </location>
</feature>
<keyword evidence="5" id="KW-0698">rRNA processing</keyword>
<evidence type="ECO:0000256" key="4">
    <source>
        <dbReference type="ARBA" id="ARBA00022517"/>
    </source>
</evidence>
<feature type="region of interest" description="Disordered" evidence="9">
    <location>
        <begin position="121"/>
        <end position="250"/>
    </location>
</feature>
<sequence length="775" mass="83388">MDTDGFKVPHSIPQDLLLIQELIGAAVPGPSPASASTMKSAIHGAPLSPTTNVNPPVMDMTPKGASTGHGVEEDIGSSDDEGGPKEKVRVKSMEADVVGDSLQTKMDVDVDMVLEKEETIVQKTRQEMEDDEDAASEEEIAADLIEDVGDTGSDDERPSHNASKIPATKEEITEPALTSSDSSSDSSSSESSSSDSESDDDDEESTKPTKNKASANDDDNLGLDEDDGPLPSTSGYFTTKHEVPETEAPITVPDVTEVGSDEVLEKVGEVMNVVESTKSVIVRGLLTDDPTMSRASDRALDSETLLVFEDRKVLGYIYETFGPTTQPFYLIKFSTSFPLDPALVTAGRAVFHVPNRSKFVFVSQIKAIKGSDASNVHDEEPGDDELEFSDDEKEAEWRARLKRKRGESRARSSSVVSSYSRQATPNPTQMRDQELASSEREEYISQNPYDEHGPYDMDYPTPRAGPSSLGGRTPVPYDDPYSEEYTAPDVDDREKERASVPSMISGQPPSYGGNTRGRGRGRDRERVRGRGRERERGRGGGGGGGGAGRGGRGSGGGRYANERHSRPFDASADAYDNGGATGNSRNLSPTSVAIARATGTGYGYGGQSHAYGARGYSQEYVSSGGYEGQGQYRAPPQQQQQHHFQQQPHYYGDSQSQIPGLRGYVSSRVDENTSSWQYAQTQLLQNMFNSQYPYQQQQPHQHQGYGMGGTPGMSGSSYGGIPGGQHAGVQPHINPRFAFNFGAVPIPSPLQTNSSGTESPAPSAGAAPYKPETEP</sequence>
<comment type="subcellular location">
    <subcellularLocation>
        <location evidence="1">Nucleus</location>
    </subcellularLocation>
</comment>
<evidence type="ECO:0000256" key="9">
    <source>
        <dbReference type="SAM" id="MobiDB-lite"/>
    </source>
</evidence>
<keyword evidence="6" id="KW-0597">Phosphoprotein</keyword>
<dbReference type="PANTHER" id="PTHR31633:SF1">
    <property type="entry name" value="H_ACA RIBONUCLEOPROTEIN COMPLEX NON-CORE SUBUNIT NAF1"/>
    <property type="match status" value="1"/>
</dbReference>
<feature type="compositionally biased region" description="Gly residues" evidence="9">
    <location>
        <begin position="539"/>
        <end position="558"/>
    </location>
</feature>
<dbReference type="Gene3D" id="2.40.10.230">
    <property type="entry name" value="Probable tRNA pseudouridine synthase domain"/>
    <property type="match status" value="1"/>
</dbReference>
<dbReference type="Proteomes" id="UP000521872">
    <property type="component" value="Unassembled WGS sequence"/>
</dbReference>
<keyword evidence="11" id="KW-1185">Reference proteome</keyword>
<dbReference type="AlphaFoldDB" id="A0A8H4VJ56"/>
<evidence type="ECO:0000256" key="8">
    <source>
        <dbReference type="ARBA" id="ARBA00023242"/>
    </source>
</evidence>
<evidence type="ECO:0000313" key="11">
    <source>
        <dbReference type="Proteomes" id="UP000521872"/>
    </source>
</evidence>
<feature type="region of interest" description="Disordered" evidence="9">
    <location>
        <begin position="745"/>
        <end position="775"/>
    </location>
</feature>
<feature type="compositionally biased region" description="Acidic residues" evidence="9">
    <location>
        <begin position="380"/>
        <end position="394"/>
    </location>
</feature>
<reference evidence="10 11" key="1">
    <citation type="submission" date="2019-12" db="EMBL/GenBank/DDBJ databases">
        <authorList>
            <person name="Floudas D."/>
            <person name="Bentzer J."/>
            <person name="Ahren D."/>
            <person name="Johansson T."/>
            <person name="Persson P."/>
            <person name="Tunlid A."/>
        </authorList>
    </citation>
    <scope>NUCLEOTIDE SEQUENCE [LARGE SCALE GENOMIC DNA]</scope>
    <source>
        <strain evidence="10 11">CBS 102.39</strain>
    </source>
</reference>
<feature type="compositionally biased region" description="Polar residues" evidence="9">
    <location>
        <begin position="749"/>
        <end position="760"/>
    </location>
</feature>
<evidence type="ECO:0000256" key="1">
    <source>
        <dbReference type="ARBA" id="ARBA00004123"/>
    </source>
</evidence>
<dbReference type="InterPro" id="IPR009000">
    <property type="entry name" value="Transl_B-barrel_sf"/>
</dbReference>
<feature type="compositionally biased region" description="Low complexity" evidence="9">
    <location>
        <begin position="411"/>
        <end position="421"/>
    </location>
</feature>
<keyword evidence="7" id="KW-0694">RNA-binding</keyword>
<dbReference type="InterPro" id="IPR040309">
    <property type="entry name" value="Naf1"/>
</dbReference>
<feature type="region of interest" description="Disordered" evidence="9">
    <location>
        <begin position="63"/>
        <end position="94"/>
    </location>
</feature>
<feature type="compositionally biased region" description="Low complexity" evidence="9">
    <location>
        <begin position="179"/>
        <end position="195"/>
    </location>
</feature>
<dbReference type="GO" id="GO:0001522">
    <property type="term" value="P:pseudouridine synthesis"/>
    <property type="evidence" value="ECO:0007669"/>
    <property type="project" value="InterPro"/>
</dbReference>
<dbReference type="Pfam" id="PF04410">
    <property type="entry name" value="Gar1"/>
    <property type="match status" value="1"/>
</dbReference>
<dbReference type="GO" id="GO:0005634">
    <property type="term" value="C:nucleus"/>
    <property type="evidence" value="ECO:0007669"/>
    <property type="project" value="UniProtKB-SubCell"/>
</dbReference>
<dbReference type="PANTHER" id="PTHR31633">
    <property type="entry name" value="H/ACA RIBONUCLEOPROTEIN COMPLEX NON-CORE SUBUNIT NAF1"/>
    <property type="match status" value="1"/>
</dbReference>
<feature type="compositionally biased region" description="Acidic residues" evidence="9">
    <location>
        <begin position="128"/>
        <end position="153"/>
    </location>
</feature>
<name>A0A8H4VJ56_9AGAR</name>
<evidence type="ECO:0000256" key="3">
    <source>
        <dbReference type="ARBA" id="ARBA00021438"/>
    </source>
</evidence>
<feature type="compositionally biased region" description="Acidic residues" evidence="9">
    <location>
        <begin position="216"/>
        <end position="228"/>
    </location>
</feature>
<keyword evidence="8" id="KW-0539">Nucleus</keyword>
<proteinExistence type="inferred from homology"/>
<feature type="region of interest" description="Disordered" evidence="9">
    <location>
        <begin position="622"/>
        <end position="654"/>
    </location>
</feature>
<feature type="compositionally biased region" description="Basic and acidic residues" evidence="9">
    <location>
        <begin position="520"/>
        <end position="538"/>
    </location>
</feature>
<feature type="compositionally biased region" description="Basic and acidic residues" evidence="9">
    <location>
        <begin position="431"/>
        <end position="455"/>
    </location>
</feature>
<keyword evidence="4" id="KW-0690">Ribosome biogenesis</keyword>
<gene>
    <name evidence="10" type="ORF">D9613_004226</name>
</gene>
<feature type="region of interest" description="Disordered" evidence="9">
    <location>
        <begin position="371"/>
        <end position="587"/>
    </location>
</feature>
<dbReference type="GO" id="GO:0005732">
    <property type="term" value="C:sno(s)RNA-containing ribonucleoprotein complex"/>
    <property type="evidence" value="ECO:0007669"/>
    <property type="project" value="InterPro"/>
</dbReference>
<dbReference type="SUPFAM" id="SSF50447">
    <property type="entry name" value="Translation proteins"/>
    <property type="match status" value="1"/>
</dbReference>
<comment type="caution">
    <text evidence="10">The sequence shown here is derived from an EMBL/GenBank/DDBJ whole genome shotgun (WGS) entry which is preliminary data.</text>
</comment>
<comment type="similarity">
    <text evidence="2">Belongs to the NAF1 family.</text>
</comment>
<dbReference type="GO" id="GO:0006364">
    <property type="term" value="P:rRNA processing"/>
    <property type="evidence" value="ECO:0007669"/>
    <property type="project" value="UniProtKB-KW"/>
</dbReference>
<organism evidence="10 11">
    <name type="scientific">Agrocybe pediades</name>
    <dbReference type="NCBI Taxonomy" id="84607"/>
    <lineage>
        <taxon>Eukaryota</taxon>
        <taxon>Fungi</taxon>
        <taxon>Dikarya</taxon>
        <taxon>Basidiomycota</taxon>
        <taxon>Agaricomycotina</taxon>
        <taxon>Agaricomycetes</taxon>
        <taxon>Agaricomycetidae</taxon>
        <taxon>Agaricales</taxon>
        <taxon>Agaricineae</taxon>
        <taxon>Strophariaceae</taxon>
        <taxon>Agrocybe</taxon>
    </lineage>
</organism>
<feature type="compositionally biased region" description="Basic and acidic residues" evidence="9">
    <location>
        <begin position="82"/>
        <end position="94"/>
    </location>
</feature>
<evidence type="ECO:0000256" key="2">
    <source>
        <dbReference type="ARBA" id="ARBA00009801"/>
    </source>
</evidence>
<evidence type="ECO:0000313" key="10">
    <source>
        <dbReference type="EMBL" id="KAF4611728.1"/>
    </source>
</evidence>
<evidence type="ECO:0000256" key="6">
    <source>
        <dbReference type="ARBA" id="ARBA00022553"/>
    </source>
</evidence>
<dbReference type="GO" id="GO:0003723">
    <property type="term" value="F:RNA binding"/>
    <property type="evidence" value="ECO:0007669"/>
    <property type="project" value="UniProtKB-KW"/>
</dbReference>
<dbReference type="InterPro" id="IPR007504">
    <property type="entry name" value="H/ACA_rnp_Gar1/Naf1"/>
</dbReference>
<accession>A0A8H4VJ56</accession>
<dbReference type="GO" id="GO:0000493">
    <property type="term" value="P:box H/ACA snoRNP assembly"/>
    <property type="evidence" value="ECO:0007669"/>
    <property type="project" value="InterPro"/>
</dbReference>
<evidence type="ECO:0000256" key="5">
    <source>
        <dbReference type="ARBA" id="ARBA00022552"/>
    </source>
</evidence>
<evidence type="ECO:0000256" key="7">
    <source>
        <dbReference type="ARBA" id="ARBA00022884"/>
    </source>
</evidence>